<name>A0AAN8PAM0_PATCE</name>
<protein>
    <submittedName>
        <fullName evidence="1">Uncharacterized protein</fullName>
    </submittedName>
</protein>
<dbReference type="Proteomes" id="UP001347796">
    <property type="component" value="Unassembled WGS sequence"/>
</dbReference>
<sequence length="231" mass="25821">MLKTHRVAISERKFKNKSLFMATGQCTFADCSVKLKLKMTVIPQMVITYERSICHHITHPGSRPITKAERRELYKNFEHGANPNKVAGNTLVSKEADVLISGNLNDIGSNKNVLQKVASESNQTGRMDRDTFNSLLSLKTKFKSGCPVGIGFIQNIGFDPFFVYFWSENSIQLWNNIAKTGTVYFDATGNVCRKMSDGSTILYYEIALQHPLKGGTTIPIAGSLRQKPRQP</sequence>
<comment type="caution">
    <text evidence="1">The sequence shown here is derived from an EMBL/GenBank/DDBJ whole genome shotgun (WGS) entry which is preliminary data.</text>
</comment>
<gene>
    <name evidence="1" type="ORF">SNE40_018293</name>
</gene>
<organism evidence="1 2">
    <name type="scientific">Patella caerulea</name>
    <name type="common">Rayed Mediterranean limpet</name>
    <dbReference type="NCBI Taxonomy" id="87958"/>
    <lineage>
        <taxon>Eukaryota</taxon>
        <taxon>Metazoa</taxon>
        <taxon>Spiralia</taxon>
        <taxon>Lophotrochozoa</taxon>
        <taxon>Mollusca</taxon>
        <taxon>Gastropoda</taxon>
        <taxon>Patellogastropoda</taxon>
        <taxon>Patelloidea</taxon>
        <taxon>Patellidae</taxon>
        <taxon>Patella</taxon>
    </lineage>
</organism>
<dbReference type="AlphaFoldDB" id="A0AAN8PAM0"/>
<accession>A0AAN8PAM0</accession>
<dbReference type="EMBL" id="JAZGQO010000013">
    <property type="protein sequence ID" value="KAK6171869.1"/>
    <property type="molecule type" value="Genomic_DNA"/>
</dbReference>
<evidence type="ECO:0000313" key="2">
    <source>
        <dbReference type="Proteomes" id="UP001347796"/>
    </source>
</evidence>
<evidence type="ECO:0000313" key="1">
    <source>
        <dbReference type="EMBL" id="KAK6171869.1"/>
    </source>
</evidence>
<proteinExistence type="predicted"/>
<reference evidence="1 2" key="1">
    <citation type="submission" date="2024-01" db="EMBL/GenBank/DDBJ databases">
        <title>The genome of the rayed Mediterranean limpet Patella caerulea (Linnaeus, 1758).</title>
        <authorList>
            <person name="Anh-Thu Weber A."/>
            <person name="Halstead-Nussloch G."/>
        </authorList>
    </citation>
    <scope>NUCLEOTIDE SEQUENCE [LARGE SCALE GENOMIC DNA]</scope>
    <source>
        <strain evidence="1">AATW-2023a</strain>
        <tissue evidence="1">Whole specimen</tissue>
    </source>
</reference>
<keyword evidence="2" id="KW-1185">Reference proteome</keyword>